<dbReference type="InterPro" id="IPR045090">
    <property type="entry name" value="Pept_M3A_M3B"/>
</dbReference>
<keyword evidence="5 6" id="KW-0482">Metalloprotease</keyword>
<keyword evidence="4 6" id="KW-0862">Zinc</keyword>
<evidence type="ECO:0000259" key="7">
    <source>
        <dbReference type="Pfam" id="PF01432"/>
    </source>
</evidence>
<evidence type="ECO:0000256" key="5">
    <source>
        <dbReference type="ARBA" id="ARBA00023049"/>
    </source>
</evidence>
<evidence type="ECO:0000256" key="4">
    <source>
        <dbReference type="ARBA" id="ARBA00022833"/>
    </source>
</evidence>
<dbReference type="InterPro" id="IPR042088">
    <property type="entry name" value="OligoPept_F_C"/>
</dbReference>
<dbReference type="InterPro" id="IPR001567">
    <property type="entry name" value="Pept_M3A_M3B_dom"/>
</dbReference>
<comment type="similarity">
    <text evidence="6">Belongs to the peptidase M3B family.</text>
</comment>
<organism evidence="9 10">
    <name type="scientific">Massilicoli timonensis</name>
    <dbReference type="NCBI Taxonomy" id="2015901"/>
    <lineage>
        <taxon>Bacteria</taxon>
        <taxon>Bacillati</taxon>
        <taxon>Bacillota</taxon>
        <taxon>Erysipelotrichia</taxon>
        <taxon>Erysipelotrichales</taxon>
        <taxon>Erysipelotrichaceae</taxon>
        <taxon>Massilicoli</taxon>
    </lineage>
</organism>
<dbReference type="EC" id="3.4.24.-" evidence="6"/>
<dbReference type="PANTHER" id="PTHR11804">
    <property type="entry name" value="PROTEASE M3 THIMET OLIGOPEPTIDASE-RELATED"/>
    <property type="match status" value="1"/>
</dbReference>
<dbReference type="Gene3D" id="1.10.1370.20">
    <property type="entry name" value="Oligoendopeptidase f, C-terminal domain"/>
    <property type="match status" value="1"/>
</dbReference>
<dbReference type="Gene3D" id="1.20.140.70">
    <property type="entry name" value="Oligopeptidase f, N-terminal domain"/>
    <property type="match status" value="1"/>
</dbReference>
<dbReference type="Gene3D" id="1.10.287.830">
    <property type="entry name" value="putative peptidase helix hairpin domain like"/>
    <property type="match status" value="1"/>
</dbReference>
<proteinExistence type="inferred from homology"/>
<dbReference type="InterPro" id="IPR004438">
    <property type="entry name" value="Peptidase_M3B"/>
</dbReference>
<dbReference type="NCBIfam" id="TIGR00181">
    <property type="entry name" value="pepF"/>
    <property type="match status" value="1"/>
</dbReference>
<comment type="caution">
    <text evidence="9">The sequence shown here is derived from an EMBL/GenBank/DDBJ whole genome shotgun (WGS) entry which is preliminary data.</text>
</comment>
<evidence type="ECO:0000313" key="9">
    <source>
        <dbReference type="EMBL" id="MCQ5121351.1"/>
    </source>
</evidence>
<sequence length="585" mass="67394">MKRNEIETKYTWDLTKLFPDQQAFDNALAKAKQGLAALIAMKGHLADTKDHFICYMETKEDMERYLEQCIVYANMSCDVEPSIPQNTMNKAAAMQVYQQAMTGLSFCDVELIEAKEAIDSYLQDEACSDFRYPMSELFRTIPHRLDAEKEQLLAEIGEIATAPAQIYDAFRMRFDPVMVDGEEQFLSDATYTSFLFHPDVEVRKQAFTNLYQEYERYGNAFAQMLKGHAKGQVFNAKMRNFSSALEASLFADGADQTLYDKVLHMANEKYKQARHDFFAFRKEQLGLKEQHTYDLLLPYIKDVNVSYTIEESFDIIRKALAPLGETYGKLLTRAQEERWVDCFPHEQKVGGAYSGGCHDSLPYILTNFTGNYDSLSTLAHELGHSMHSYFSRTTQRPLLSDYRIFVAEVASTVNEILLNNYLLKTSDDRQYRKYILANLLEQLVGTLYRQPMYAKFESHLHELIEQDQPVSSSVLTDYFIQLSKDYYGESVCIDELEGYKCYYIPHFYYNFYVYKYTLGMAVALSFVKKIEAGEVADYLAFLSKGGSESPIDELVHAGVDPRSDAVYDDAFTYFEDVLKQLKELM</sequence>
<reference evidence="9 10" key="1">
    <citation type="submission" date="2022-06" db="EMBL/GenBank/DDBJ databases">
        <title>Isolation of gut microbiota from human fecal samples.</title>
        <authorList>
            <person name="Pamer E.G."/>
            <person name="Barat B."/>
            <person name="Waligurski E."/>
            <person name="Medina S."/>
            <person name="Paddock L."/>
            <person name="Mostad J."/>
        </authorList>
    </citation>
    <scope>NUCLEOTIDE SEQUENCE [LARGE SCALE GENOMIC DNA]</scope>
    <source>
        <strain evidence="9 10">DFI.6.1</strain>
    </source>
</reference>
<feature type="domain" description="Oligopeptidase F N-terminal" evidence="8">
    <location>
        <begin position="115"/>
        <end position="169"/>
    </location>
</feature>
<comment type="function">
    <text evidence="6">Has oligopeptidase activity and degrades a variety of small bioactive peptides.</text>
</comment>
<name>A0ABT1SJE6_9FIRM</name>
<accession>A0ABT1SJE6</accession>
<keyword evidence="10" id="KW-1185">Reference proteome</keyword>
<dbReference type="Proteomes" id="UP001524435">
    <property type="component" value="Unassembled WGS sequence"/>
</dbReference>
<protein>
    <recommendedName>
        <fullName evidence="6">Oligopeptidase F</fullName>
        <ecNumber evidence="6">3.4.24.-</ecNumber>
    </recommendedName>
</protein>
<dbReference type="InterPro" id="IPR013647">
    <property type="entry name" value="OligopepF_N_dom"/>
</dbReference>
<keyword evidence="3 6" id="KW-0378">Hydrolase</keyword>
<dbReference type="PANTHER" id="PTHR11804:SF84">
    <property type="entry name" value="SACCHAROLYSIN"/>
    <property type="match status" value="1"/>
</dbReference>
<dbReference type="EMBL" id="JANGCH010000003">
    <property type="protein sequence ID" value="MCQ5121351.1"/>
    <property type="molecule type" value="Genomic_DNA"/>
</dbReference>
<dbReference type="RefSeq" id="WP_256197500.1">
    <property type="nucleotide sequence ID" value="NZ_CANTYB010000064.1"/>
</dbReference>
<evidence type="ECO:0000256" key="1">
    <source>
        <dbReference type="ARBA" id="ARBA00022670"/>
    </source>
</evidence>
<evidence type="ECO:0000256" key="2">
    <source>
        <dbReference type="ARBA" id="ARBA00022723"/>
    </source>
</evidence>
<keyword evidence="2 6" id="KW-0479">Metal-binding</keyword>
<dbReference type="SUPFAM" id="SSF55486">
    <property type="entry name" value="Metalloproteases ('zincins'), catalytic domain"/>
    <property type="match status" value="1"/>
</dbReference>
<dbReference type="Pfam" id="PF01432">
    <property type="entry name" value="Peptidase_M3"/>
    <property type="match status" value="1"/>
</dbReference>
<gene>
    <name evidence="9" type="primary">pepF</name>
    <name evidence="9" type="ORF">NE663_03650</name>
</gene>
<dbReference type="CDD" id="cd09608">
    <property type="entry name" value="M3B_PepF"/>
    <property type="match status" value="1"/>
</dbReference>
<evidence type="ECO:0000313" key="10">
    <source>
        <dbReference type="Proteomes" id="UP001524435"/>
    </source>
</evidence>
<keyword evidence="1 6" id="KW-0645">Protease</keyword>
<feature type="domain" description="Peptidase M3A/M3B catalytic" evidence="7">
    <location>
        <begin position="198"/>
        <end position="571"/>
    </location>
</feature>
<evidence type="ECO:0000256" key="6">
    <source>
        <dbReference type="RuleBase" id="RU368091"/>
    </source>
</evidence>
<dbReference type="Pfam" id="PF08439">
    <property type="entry name" value="Peptidase_M3_N"/>
    <property type="match status" value="1"/>
</dbReference>
<comment type="cofactor">
    <cofactor evidence="6">
        <name>Zn(2+)</name>
        <dbReference type="ChEBI" id="CHEBI:29105"/>
    </cofactor>
    <text evidence="6">Binds 1 zinc ion.</text>
</comment>
<evidence type="ECO:0000259" key="8">
    <source>
        <dbReference type="Pfam" id="PF08439"/>
    </source>
</evidence>
<evidence type="ECO:0000256" key="3">
    <source>
        <dbReference type="ARBA" id="ARBA00022801"/>
    </source>
</evidence>